<feature type="domain" description="GST N-terminal" evidence="1">
    <location>
        <begin position="3"/>
        <end position="90"/>
    </location>
</feature>
<dbReference type="SUPFAM" id="SSF47616">
    <property type="entry name" value="GST C-terminal domain-like"/>
    <property type="match status" value="1"/>
</dbReference>
<dbReference type="InterPro" id="IPR040079">
    <property type="entry name" value="Glutathione_S-Trfase"/>
</dbReference>
<reference evidence="3" key="2">
    <citation type="submission" date="2020-11" db="EMBL/GenBank/DDBJ databases">
        <authorList>
            <person name="Cecchin M."/>
            <person name="Marcolungo L."/>
            <person name="Rossato M."/>
            <person name="Girolomoni L."/>
            <person name="Cosentino E."/>
            <person name="Cuine S."/>
            <person name="Li-Beisson Y."/>
            <person name="Delledonne M."/>
            <person name="Ballottari M."/>
        </authorList>
    </citation>
    <scope>NUCLEOTIDE SEQUENCE</scope>
    <source>
        <strain evidence="3">211/11P</strain>
        <tissue evidence="3">Whole cell</tissue>
    </source>
</reference>
<protein>
    <recommendedName>
        <fullName evidence="5">Glutathione S-transferase</fullName>
    </recommendedName>
</protein>
<dbReference type="InterPro" id="IPR041695">
    <property type="entry name" value="GST_C_5"/>
</dbReference>
<reference evidence="3" key="1">
    <citation type="journal article" date="2019" name="Plant J.">
        <title>Chlorella vulgaris genome assembly and annotation reveals the molecular basis for metabolic acclimation to high light conditions.</title>
        <authorList>
            <person name="Cecchin M."/>
            <person name="Marcolungo L."/>
            <person name="Rossato M."/>
            <person name="Girolomoni L."/>
            <person name="Cosentino E."/>
            <person name="Cuine S."/>
            <person name="Li-Beisson Y."/>
            <person name="Delledonne M."/>
            <person name="Ballottari M."/>
        </authorList>
    </citation>
    <scope>NUCLEOTIDE SEQUENCE</scope>
    <source>
        <strain evidence="3">211/11P</strain>
    </source>
</reference>
<dbReference type="InterPro" id="IPR004045">
    <property type="entry name" value="Glutathione_S-Trfase_N"/>
</dbReference>
<evidence type="ECO:0000259" key="2">
    <source>
        <dbReference type="PROSITE" id="PS50405"/>
    </source>
</evidence>
<dbReference type="Proteomes" id="UP001055712">
    <property type="component" value="Unassembled WGS sequence"/>
</dbReference>
<evidence type="ECO:0008006" key="5">
    <source>
        <dbReference type="Google" id="ProtNLM"/>
    </source>
</evidence>
<dbReference type="SFLD" id="SFLDG00358">
    <property type="entry name" value="Main_(cytGST)"/>
    <property type="match status" value="1"/>
</dbReference>
<dbReference type="PROSITE" id="PS50404">
    <property type="entry name" value="GST_NTER"/>
    <property type="match status" value="1"/>
</dbReference>
<evidence type="ECO:0000259" key="1">
    <source>
        <dbReference type="PROSITE" id="PS50404"/>
    </source>
</evidence>
<dbReference type="InterPro" id="IPR036282">
    <property type="entry name" value="Glutathione-S-Trfase_C_sf"/>
</dbReference>
<dbReference type="Pfam" id="PF16865">
    <property type="entry name" value="GST_C_5"/>
    <property type="match status" value="1"/>
</dbReference>
<name>A0A9D4Z1L2_CHLVU</name>
<comment type="caution">
    <text evidence="3">The sequence shown here is derived from an EMBL/GenBank/DDBJ whole genome shotgun (WGS) entry which is preliminary data.</text>
</comment>
<dbReference type="Gene3D" id="1.20.1050.10">
    <property type="match status" value="1"/>
</dbReference>
<dbReference type="CDD" id="cd00570">
    <property type="entry name" value="GST_N_family"/>
    <property type="match status" value="1"/>
</dbReference>
<dbReference type="PANTHER" id="PTHR43968:SF6">
    <property type="entry name" value="GLUTATHIONE S-TRANSFERASE OMEGA"/>
    <property type="match status" value="1"/>
</dbReference>
<dbReference type="SUPFAM" id="SSF52833">
    <property type="entry name" value="Thioredoxin-like"/>
    <property type="match status" value="1"/>
</dbReference>
<dbReference type="GO" id="GO:0005737">
    <property type="term" value="C:cytoplasm"/>
    <property type="evidence" value="ECO:0007669"/>
    <property type="project" value="TreeGrafter"/>
</dbReference>
<organism evidence="3 4">
    <name type="scientific">Chlorella vulgaris</name>
    <name type="common">Green alga</name>
    <dbReference type="NCBI Taxonomy" id="3077"/>
    <lineage>
        <taxon>Eukaryota</taxon>
        <taxon>Viridiplantae</taxon>
        <taxon>Chlorophyta</taxon>
        <taxon>core chlorophytes</taxon>
        <taxon>Trebouxiophyceae</taxon>
        <taxon>Chlorellales</taxon>
        <taxon>Chlorellaceae</taxon>
        <taxon>Chlorella clade</taxon>
        <taxon>Chlorella</taxon>
    </lineage>
</organism>
<dbReference type="InterPro" id="IPR036249">
    <property type="entry name" value="Thioredoxin-like_sf"/>
</dbReference>
<keyword evidence="4" id="KW-1185">Reference proteome</keyword>
<dbReference type="PROSITE" id="PS51354">
    <property type="entry name" value="GLUTAREDOXIN_2"/>
    <property type="match status" value="1"/>
</dbReference>
<dbReference type="PROSITE" id="PS50405">
    <property type="entry name" value="GST_CTER"/>
    <property type="match status" value="1"/>
</dbReference>
<evidence type="ECO:0000313" key="4">
    <source>
        <dbReference type="Proteomes" id="UP001055712"/>
    </source>
</evidence>
<dbReference type="Gene3D" id="3.40.30.10">
    <property type="entry name" value="Glutaredoxin"/>
    <property type="match status" value="1"/>
</dbReference>
<dbReference type="SFLD" id="SFLDS00019">
    <property type="entry name" value="Glutathione_Transferase_(cytos"/>
    <property type="match status" value="1"/>
</dbReference>
<feature type="domain" description="GST C-terminal" evidence="2">
    <location>
        <begin position="95"/>
        <end position="232"/>
    </location>
</feature>
<proteinExistence type="predicted"/>
<evidence type="ECO:0000313" key="3">
    <source>
        <dbReference type="EMBL" id="KAI3437950.1"/>
    </source>
</evidence>
<dbReference type="InterPro" id="IPR050983">
    <property type="entry name" value="GST_Omega/HSP26"/>
</dbReference>
<sequence>MAAKRVHYDSKTCPYAQRSWIALVEKGLPFEIREVDLANKDEEFVQLYRSIAADPEAGGKVPILVDSDGTKLVESNVIVEYLEQRYPEPRLLPTDAAQAAKVRLFIETFSSTFPGGLFGLMRAGDAEALEAGKAKLTAALKVLDAFLHTHGSQEGGDFFLGATYSMAETCTTSFVQRGVAALPAYRDLDLFALVKENKLDRLERWMRAALDRPSAKETGPDNDTIVQSLKKFVTPIAVAA</sequence>
<gene>
    <name evidence="3" type="ORF">D9Q98_000394</name>
</gene>
<dbReference type="PANTHER" id="PTHR43968">
    <property type="match status" value="1"/>
</dbReference>
<accession>A0A9D4Z1L2</accession>
<dbReference type="AlphaFoldDB" id="A0A9D4Z1L2"/>
<dbReference type="EMBL" id="SIDB01000001">
    <property type="protein sequence ID" value="KAI3437950.1"/>
    <property type="molecule type" value="Genomic_DNA"/>
</dbReference>
<dbReference type="OrthoDB" id="4951845at2759"/>
<dbReference type="InterPro" id="IPR010987">
    <property type="entry name" value="Glutathione-S-Trfase_C-like"/>
</dbReference>
<dbReference type="Pfam" id="PF13417">
    <property type="entry name" value="GST_N_3"/>
    <property type="match status" value="1"/>
</dbReference>